<gene>
    <name evidence="1" type="ORF">G6Y24_03700</name>
</gene>
<name>A0A6M1XM84_STAAU</name>
<dbReference type="AlphaFoldDB" id="A0A6M1XM84"/>
<evidence type="ECO:0000313" key="1">
    <source>
        <dbReference type="EMBL" id="NGW66601.1"/>
    </source>
</evidence>
<proteinExistence type="predicted"/>
<sequence length="79" mass="9308">MKREEYKQRLNELLEEDETLTHGSPDEILYMIDNMVIFGGYELGNRSVDHNILEFDDVSWEEILDWGILAVPETKTYIS</sequence>
<dbReference type="Proteomes" id="UP000473113">
    <property type="component" value="Unassembled WGS sequence"/>
</dbReference>
<feature type="non-terminal residue" evidence="1">
    <location>
        <position position="79"/>
    </location>
</feature>
<organism evidence="1 2">
    <name type="scientific">Staphylococcus aureus</name>
    <dbReference type="NCBI Taxonomy" id="1280"/>
    <lineage>
        <taxon>Bacteria</taxon>
        <taxon>Bacillati</taxon>
        <taxon>Bacillota</taxon>
        <taxon>Bacilli</taxon>
        <taxon>Bacillales</taxon>
        <taxon>Staphylococcaceae</taxon>
        <taxon>Staphylococcus</taxon>
    </lineage>
</organism>
<reference evidence="1 2" key="1">
    <citation type="submission" date="2020-02" db="EMBL/GenBank/DDBJ databases">
        <title>Detection of Heterogeneous Vancomycin Intermediate Resistance in Methicillin Resistant Staphylococcus aureus Isolates from Latin-America.</title>
        <authorList>
            <person name="Castro-Cardozo B."/>
            <person name="Berrio M."/>
            <person name="Vargas M.L."/>
            <person name="Carvajal L.P."/>
            <person name="Millan L.V."/>
            <person name="Rios R."/>
            <person name="Hernandez A."/>
            <person name="Rincon S.L."/>
            <person name="Cubides P."/>
            <person name="Forero E."/>
            <person name="Dinh A."/>
            <person name="Seas C."/>
            <person name="Munita J.M."/>
            <person name="Arias C.A."/>
            <person name="Reyes J."/>
            <person name="Diaz L."/>
        </authorList>
    </citation>
    <scope>NUCLEOTIDE SEQUENCE [LARGE SCALE GENOMIC DNA]</scope>
    <source>
        <strain evidence="1 2">UG255</strain>
    </source>
</reference>
<comment type="caution">
    <text evidence="1">The sequence shown here is derived from an EMBL/GenBank/DDBJ whole genome shotgun (WGS) entry which is preliminary data.</text>
</comment>
<dbReference type="EMBL" id="JAALTR010000110">
    <property type="protein sequence ID" value="NGW66601.1"/>
    <property type="molecule type" value="Genomic_DNA"/>
</dbReference>
<protein>
    <submittedName>
        <fullName evidence="1">Uncharacterized protein</fullName>
    </submittedName>
</protein>
<accession>A0A6M1XM84</accession>
<evidence type="ECO:0000313" key="2">
    <source>
        <dbReference type="Proteomes" id="UP000473113"/>
    </source>
</evidence>